<evidence type="ECO:0000256" key="1">
    <source>
        <dbReference type="SAM" id="MobiDB-lite"/>
    </source>
</evidence>
<evidence type="ECO:0000313" key="3">
    <source>
        <dbReference type="EMBL" id="RKH66314.1"/>
    </source>
</evidence>
<gene>
    <name evidence="3" type="ORF">D7X96_21960</name>
</gene>
<dbReference type="EMBL" id="RAWM01000062">
    <property type="protein sequence ID" value="RKH66314.1"/>
    <property type="molecule type" value="Genomic_DNA"/>
</dbReference>
<dbReference type="InterPro" id="IPR049656">
    <property type="entry name" value="MXAN_6627.5-like"/>
</dbReference>
<dbReference type="AlphaFoldDB" id="A0A3A8QT54"/>
<dbReference type="RefSeq" id="WP_120549384.1">
    <property type="nucleotide sequence ID" value="NZ_RAWM01000062.1"/>
</dbReference>
<dbReference type="Proteomes" id="UP000282656">
    <property type="component" value="Unassembled WGS sequence"/>
</dbReference>
<comment type="caution">
    <text evidence="3">The sequence shown here is derived from an EMBL/GenBank/DDBJ whole genome shotgun (WGS) entry which is preliminary data.</text>
</comment>
<protein>
    <submittedName>
        <fullName evidence="3">Uncharacterized protein</fullName>
    </submittedName>
</protein>
<keyword evidence="2" id="KW-0732">Signal</keyword>
<reference evidence="4" key="1">
    <citation type="submission" date="2018-09" db="EMBL/GenBank/DDBJ databases">
        <authorList>
            <person name="Livingstone P.G."/>
            <person name="Whitworth D.E."/>
        </authorList>
    </citation>
    <scope>NUCLEOTIDE SEQUENCE [LARGE SCALE GENOMIC DNA]</scope>
    <source>
        <strain evidence="4">AB047A</strain>
    </source>
</reference>
<feature type="chain" id="PRO_5017210874" evidence="2">
    <location>
        <begin position="29"/>
        <end position="111"/>
    </location>
</feature>
<keyword evidence="4" id="KW-1185">Reference proteome</keyword>
<proteinExistence type="predicted"/>
<name>A0A3A8QT54_9BACT</name>
<feature type="region of interest" description="Disordered" evidence="1">
    <location>
        <begin position="28"/>
        <end position="60"/>
    </location>
</feature>
<sequence>MSSLFSRIIPPAGLLAGLLLFSPLTVLAQEGPPPDAGQPDDPNSPEGDDQTGRVPTDCRSTSDCAPRFSCNSGKCKYTGIRQAETQGCLLGPQAALMVLGVAAVAGSRRRR</sequence>
<dbReference type="NCBIfam" id="NF041937">
    <property type="entry name" value="MXAN_6627.5_fam"/>
    <property type="match status" value="1"/>
</dbReference>
<feature type="signal peptide" evidence="2">
    <location>
        <begin position="1"/>
        <end position="28"/>
    </location>
</feature>
<dbReference type="OrthoDB" id="5525180at2"/>
<evidence type="ECO:0000256" key="2">
    <source>
        <dbReference type="SAM" id="SignalP"/>
    </source>
</evidence>
<organism evidence="3 4">
    <name type="scientific">Corallococcus interemptor</name>
    <dbReference type="NCBI Taxonomy" id="2316720"/>
    <lineage>
        <taxon>Bacteria</taxon>
        <taxon>Pseudomonadati</taxon>
        <taxon>Myxococcota</taxon>
        <taxon>Myxococcia</taxon>
        <taxon>Myxococcales</taxon>
        <taxon>Cystobacterineae</taxon>
        <taxon>Myxococcaceae</taxon>
        <taxon>Corallococcus</taxon>
    </lineage>
</organism>
<evidence type="ECO:0000313" key="4">
    <source>
        <dbReference type="Proteomes" id="UP000282656"/>
    </source>
</evidence>
<accession>A0A3A8QT54</accession>